<evidence type="ECO:0000313" key="2">
    <source>
        <dbReference type="EMBL" id="GBM21087.1"/>
    </source>
</evidence>
<name>A0A4Y2DXK3_ARAVE</name>
<feature type="compositionally biased region" description="Basic and acidic residues" evidence="1">
    <location>
        <begin position="99"/>
        <end position="111"/>
    </location>
</feature>
<protein>
    <submittedName>
        <fullName evidence="2">Uncharacterized protein</fullName>
    </submittedName>
</protein>
<proteinExistence type="predicted"/>
<sequence>MGYLSVSERVCALAVFGIFERSVPCSFRTCWAVNATVCSSCCRVTSESIGIGGRLGAPLAEMSRDASAGDVSRGRHTRAERAFFLRSGRHPRTASTCSKARESEQKKEKEMSASGNYTT</sequence>
<reference evidence="2 3" key="1">
    <citation type="journal article" date="2019" name="Sci. Rep.">
        <title>Orb-weaving spider Araneus ventricosus genome elucidates the spidroin gene catalogue.</title>
        <authorList>
            <person name="Kono N."/>
            <person name="Nakamura H."/>
            <person name="Ohtoshi R."/>
            <person name="Moran D.A.P."/>
            <person name="Shinohara A."/>
            <person name="Yoshida Y."/>
            <person name="Fujiwara M."/>
            <person name="Mori M."/>
            <person name="Tomita M."/>
            <person name="Arakawa K."/>
        </authorList>
    </citation>
    <scope>NUCLEOTIDE SEQUENCE [LARGE SCALE GENOMIC DNA]</scope>
</reference>
<dbReference type="Proteomes" id="UP000499080">
    <property type="component" value="Unassembled WGS sequence"/>
</dbReference>
<organism evidence="2 3">
    <name type="scientific">Araneus ventricosus</name>
    <name type="common">Orbweaver spider</name>
    <name type="synonym">Epeira ventricosa</name>
    <dbReference type="NCBI Taxonomy" id="182803"/>
    <lineage>
        <taxon>Eukaryota</taxon>
        <taxon>Metazoa</taxon>
        <taxon>Ecdysozoa</taxon>
        <taxon>Arthropoda</taxon>
        <taxon>Chelicerata</taxon>
        <taxon>Arachnida</taxon>
        <taxon>Araneae</taxon>
        <taxon>Araneomorphae</taxon>
        <taxon>Entelegynae</taxon>
        <taxon>Araneoidea</taxon>
        <taxon>Araneidae</taxon>
        <taxon>Araneus</taxon>
    </lineage>
</organism>
<gene>
    <name evidence="2" type="ORF">AVEN_200773_1</name>
</gene>
<dbReference type="EMBL" id="BGPR01000453">
    <property type="protein sequence ID" value="GBM21087.1"/>
    <property type="molecule type" value="Genomic_DNA"/>
</dbReference>
<dbReference type="AlphaFoldDB" id="A0A4Y2DXK3"/>
<evidence type="ECO:0000256" key="1">
    <source>
        <dbReference type="SAM" id="MobiDB-lite"/>
    </source>
</evidence>
<feature type="region of interest" description="Disordered" evidence="1">
    <location>
        <begin position="82"/>
        <end position="119"/>
    </location>
</feature>
<comment type="caution">
    <text evidence="2">The sequence shown here is derived from an EMBL/GenBank/DDBJ whole genome shotgun (WGS) entry which is preliminary data.</text>
</comment>
<accession>A0A4Y2DXK3</accession>
<keyword evidence="3" id="KW-1185">Reference proteome</keyword>
<evidence type="ECO:0000313" key="3">
    <source>
        <dbReference type="Proteomes" id="UP000499080"/>
    </source>
</evidence>